<organism evidence="1 2">
    <name type="scientific">Lactococcus cremoris subsp. cremoris TIFN6</name>
    <dbReference type="NCBI Taxonomy" id="1234876"/>
    <lineage>
        <taxon>Bacteria</taxon>
        <taxon>Bacillati</taxon>
        <taxon>Bacillota</taxon>
        <taxon>Bacilli</taxon>
        <taxon>Lactobacillales</taxon>
        <taxon>Streptococcaceae</taxon>
        <taxon>Lactococcus</taxon>
        <taxon>Lactococcus cremoris subsp. cremoris</taxon>
    </lineage>
</organism>
<dbReference type="AlphaFoldDB" id="T0TKU7"/>
<dbReference type="Proteomes" id="UP000015854">
    <property type="component" value="Unassembled WGS sequence"/>
</dbReference>
<evidence type="ECO:0000313" key="2">
    <source>
        <dbReference type="Proteomes" id="UP000015854"/>
    </source>
</evidence>
<dbReference type="EMBL" id="ATBB01000343">
    <property type="protein sequence ID" value="EQC56278.1"/>
    <property type="molecule type" value="Genomic_DNA"/>
</dbReference>
<gene>
    <name evidence="1" type="ORF">LLT6_00530</name>
</gene>
<sequence>MKKKIGRELPSPVRSQRTPKWEEVLSSCWVLKYRVLGVSEWTWVLSLLFGLVHDVKSKEQVSFLVAFPIKSIRKAISALMTICLQKIS</sequence>
<evidence type="ECO:0000313" key="1">
    <source>
        <dbReference type="EMBL" id="EQC56278.1"/>
    </source>
</evidence>
<proteinExistence type="predicted"/>
<comment type="caution">
    <text evidence="1">The sequence shown here is derived from an EMBL/GenBank/DDBJ whole genome shotgun (WGS) entry which is preliminary data.</text>
</comment>
<accession>T0TKU7</accession>
<reference evidence="1 2" key="1">
    <citation type="journal article" date="2013" name="ISME J.">
        <title>Multifactorial diversity sustains microbial community stability.</title>
        <authorList>
            <person name="Erkus O."/>
            <person name="de Jager V.C."/>
            <person name="Spus M."/>
            <person name="van Alen-Boerrigter I.J."/>
            <person name="van Rijswijck I.M."/>
            <person name="Hazelwood L."/>
            <person name="Janssen P.W."/>
            <person name="van Hijum S.A."/>
            <person name="Kleerebezem M."/>
            <person name="Smid E.J."/>
        </authorList>
    </citation>
    <scope>NUCLEOTIDE SEQUENCE [LARGE SCALE GENOMIC DNA]</scope>
    <source>
        <strain evidence="1 2">TIFN6</strain>
    </source>
</reference>
<protein>
    <submittedName>
        <fullName evidence="1">Uncharacterized protein</fullName>
    </submittedName>
</protein>
<name>T0TKU7_LACLC</name>